<dbReference type="Pfam" id="PF02770">
    <property type="entry name" value="Acyl-CoA_dh_M"/>
    <property type="match status" value="1"/>
</dbReference>
<dbReference type="OrthoDB" id="9802867at2"/>
<comment type="similarity">
    <text evidence="2 6">Belongs to the acyl-CoA dehydrogenase family.</text>
</comment>
<dbReference type="GO" id="GO:0003995">
    <property type="term" value="F:acyl-CoA dehydrogenase activity"/>
    <property type="evidence" value="ECO:0007669"/>
    <property type="project" value="TreeGrafter"/>
</dbReference>
<dbReference type="InterPro" id="IPR009100">
    <property type="entry name" value="AcylCoA_DH/oxidase_NM_dom_sf"/>
</dbReference>
<dbReference type="SUPFAM" id="SSF47203">
    <property type="entry name" value="Acyl-CoA dehydrogenase C-terminal domain-like"/>
    <property type="match status" value="1"/>
</dbReference>
<reference evidence="10 11" key="1">
    <citation type="submission" date="2016-10" db="EMBL/GenBank/DDBJ databases">
        <authorList>
            <person name="de Groot N.N."/>
        </authorList>
    </citation>
    <scope>NUCLEOTIDE SEQUENCE [LARGE SCALE GENOMIC DNA]</scope>
    <source>
        <strain evidence="10 11">DSM 7343</strain>
    </source>
</reference>
<comment type="subunit">
    <text evidence="3">Homotetramer.</text>
</comment>
<dbReference type="PANTHER" id="PTHR43884:SF19">
    <property type="entry name" value="ACYL-COA DEHYDROGENASE FADE4-RELATED"/>
    <property type="match status" value="1"/>
</dbReference>
<evidence type="ECO:0000259" key="8">
    <source>
        <dbReference type="Pfam" id="PF02770"/>
    </source>
</evidence>
<evidence type="ECO:0000259" key="9">
    <source>
        <dbReference type="Pfam" id="PF02771"/>
    </source>
</evidence>
<evidence type="ECO:0000256" key="5">
    <source>
        <dbReference type="ARBA" id="ARBA00022827"/>
    </source>
</evidence>
<accession>A0A1H3Y634</accession>
<dbReference type="Pfam" id="PF00441">
    <property type="entry name" value="Acyl-CoA_dh_1"/>
    <property type="match status" value="1"/>
</dbReference>
<dbReference type="Pfam" id="PF02771">
    <property type="entry name" value="Acyl-CoA_dh_N"/>
    <property type="match status" value="1"/>
</dbReference>
<evidence type="ECO:0000256" key="3">
    <source>
        <dbReference type="ARBA" id="ARBA00011881"/>
    </source>
</evidence>
<evidence type="ECO:0000313" key="10">
    <source>
        <dbReference type="EMBL" id="SEA06551.1"/>
    </source>
</evidence>
<dbReference type="GO" id="GO:0050660">
    <property type="term" value="F:flavin adenine dinucleotide binding"/>
    <property type="evidence" value="ECO:0007669"/>
    <property type="project" value="InterPro"/>
</dbReference>
<dbReference type="SUPFAM" id="SSF56645">
    <property type="entry name" value="Acyl-CoA dehydrogenase NM domain-like"/>
    <property type="match status" value="1"/>
</dbReference>
<dbReference type="GO" id="GO:0005886">
    <property type="term" value="C:plasma membrane"/>
    <property type="evidence" value="ECO:0007669"/>
    <property type="project" value="TreeGrafter"/>
</dbReference>
<sequence>MTVSATSTNTNAYKPFAQFIEEFKIQLKHLFYVRSNIDQLSTKRGMPPFMLREIMSSNPLATYIPTEYGGRGGHIHEGLALTAAASYQSLPLALGFGINWALFLQPTGKYGQEEIKPAVFNDFLRNRKMGGLMITEPDFGSDALHMKSSYTYKNGQYHIQGTKHWAGLTGWADYWLLTARHKNAAGDLKRDIDFFICDANSPEQNIEVEEFYENLGIYLLPYGRNRIDVKVPAIHKLQPKSTGIKMMLDLLHRSRMQFPGMGMGFLQRMLDEAVQHCQQRFVGGKSLFHYDQVQQRISRIQSAYTVCSAMCLNSSQKAGVENNLAPHGLEANAVKTYLTDLMQSSAQSLLQLVGAKGYRLNHIAGRAIVDSRPFQIFEGSNDILYIQIAETIQKQMQKAKQQNLFQFLYQHELTQHAAERLKKLFDFNLNPQLPQRKLTELGCIISRVVAMNLVLKLATTGFKKALIDDCLNNINQEVSSLMGLFTTKNSTAFIDNYSEAGSWFDCFTNIDQPHKP</sequence>
<keyword evidence="5 6" id="KW-0274">FAD</keyword>
<name>A0A1H3Y634_9BACT</name>
<dbReference type="InterPro" id="IPR006091">
    <property type="entry name" value="Acyl-CoA_Oxase/DH_mid-dom"/>
</dbReference>
<dbReference type="Gene3D" id="1.20.140.10">
    <property type="entry name" value="Butyryl-CoA Dehydrogenase, subunit A, domain 3"/>
    <property type="match status" value="1"/>
</dbReference>
<gene>
    <name evidence="10" type="ORF">SAMN05660420_01092</name>
</gene>
<dbReference type="Gene3D" id="1.10.540.10">
    <property type="entry name" value="Acyl-CoA dehydrogenase/oxidase, N-terminal domain"/>
    <property type="match status" value="1"/>
</dbReference>
<dbReference type="RefSeq" id="WP_092345543.1">
    <property type="nucleotide sequence ID" value="NZ_FNQN01000003.1"/>
</dbReference>
<feature type="domain" description="Acyl-CoA dehydrogenase/oxidase N-terminal" evidence="9">
    <location>
        <begin position="37"/>
        <end position="121"/>
    </location>
</feature>
<dbReference type="EMBL" id="FNQN01000003">
    <property type="protein sequence ID" value="SEA06551.1"/>
    <property type="molecule type" value="Genomic_DNA"/>
</dbReference>
<dbReference type="InterPro" id="IPR046373">
    <property type="entry name" value="Acyl-CoA_Oxase/DH_mid-dom_sf"/>
</dbReference>
<feature type="domain" description="Acyl-CoA dehydrogenase/oxidase C-terminal" evidence="7">
    <location>
        <begin position="242"/>
        <end position="392"/>
    </location>
</feature>
<dbReference type="AlphaFoldDB" id="A0A1H3Y634"/>
<keyword evidence="11" id="KW-1185">Reference proteome</keyword>
<proteinExistence type="inferred from homology"/>
<dbReference type="InterPro" id="IPR009075">
    <property type="entry name" value="AcylCo_DH/oxidase_C"/>
</dbReference>
<evidence type="ECO:0000256" key="1">
    <source>
        <dbReference type="ARBA" id="ARBA00001974"/>
    </source>
</evidence>
<keyword evidence="6" id="KW-0560">Oxidoreductase</keyword>
<dbReference type="PANTHER" id="PTHR43884">
    <property type="entry name" value="ACYL-COA DEHYDROGENASE"/>
    <property type="match status" value="1"/>
</dbReference>
<evidence type="ECO:0000259" key="7">
    <source>
        <dbReference type="Pfam" id="PF00441"/>
    </source>
</evidence>
<dbReference type="InterPro" id="IPR013786">
    <property type="entry name" value="AcylCoA_DH/ox_N"/>
</dbReference>
<dbReference type="Proteomes" id="UP000199409">
    <property type="component" value="Unassembled WGS sequence"/>
</dbReference>
<dbReference type="CDD" id="cd00567">
    <property type="entry name" value="ACAD"/>
    <property type="match status" value="1"/>
</dbReference>
<organism evidence="10 11">
    <name type="scientific">Desulfuromusa kysingii</name>
    <dbReference type="NCBI Taxonomy" id="37625"/>
    <lineage>
        <taxon>Bacteria</taxon>
        <taxon>Pseudomonadati</taxon>
        <taxon>Thermodesulfobacteriota</taxon>
        <taxon>Desulfuromonadia</taxon>
        <taxon>Desulfuromonadales</taxon>
        <taxon>Geopsychrobacteraceae</taxon>
        <taxon>Desulfuromusa</taxon>
    </lineage>
</organism>
<protein>
    <submittedName>
        <fullName evidence="10">Acyl-CoA dehydrogenase</fullName>
    </submittedName>
</protein>
<dbReference type="STRING" id="37625.SAMN05660420_01092"/>
<dbReference type="InterPro" id="IPR037069">
    <property type="entry name" value="AcylCoA_DH/ox_N_sf"/>
</dbReference>
<evidence type="ECO:0000313" key="11">
    <source>
        <dbReference type="Proteomes" id="UP000199409"/>
    </source>
</evidence>
<dbReference type="InterPro" id="IPR036250">
    <property type="entry name" value="AcylCo_DH-like_C"/>
</dbReference>
<evidence type="ECO:0000256" key="4">
    <source>
        <dbReference type="ARBA" id="ARBA00022630"/>
    </source>
</evidence>
<comment type="cofactor">
    <cofactor evidence="1 6">
        <name>FAD</name>
        <dbReference type="ChEBI" id="CHEBI:57692"/>
    </cofactor>
</comment>
<dbReference type="Gene3D" id="2.40.110.10">
    <property type="entry name" value="Butyryl-CoA Dehydrogenase, subunit A, domain 2"/>
    <property type="match status" value="1"/>
</dbReference>
<evidence type="ECO:0000256" key="2">
    <source>
        <dbReference type="ARBA" id="ARBA00009347"/>
    </source>
</evidence>
<keyword evidence="4 6" id="KW-0285">Flavoprotein</keyword>
<feature type="domain" description="Acyl-CoA oxidase/dehydrogenase middle" evidence="8">
    <location>
        <begin position="132"/>
        <end position="222"/>
    </location>
</feature>
<evidence type="ECO:0000256" key="6">
    <source>
        <dbReference type="RuleBase" id="RU362125"/>
    </source>
</evidence>